<dbReference type="RefSeq" id="WP_214299895.1">
    <property type="nucleotide sequence ID" value="NZ_JAHDYS010000012.1"/>
</dbReference>
<dbReference type="Proteomes" id="UP000784128">
    <property type="component" value="Unassembled WGS sequence"/>
</dbReference>
<dbReference type="EMBL" id="JAHDYS010000012">
    <property type="protein sequence ID" value="MBT1072669.1"/>
    <property type="molecule type" value="Genomic_DNA"/>
</dbReference>
<evidence type="ECO:0000313" key="3">
    <source>
        <dbReference type="Proteomes" id="UP000784128"/>
    </source>
</evidence>
<evidence type="ECO:0000256" key="1">
    <source>
        <dbReference type="SAM" id="SignalP"/>
    </source>
</evidence>
<protein>
    <recommendedName>
        <fullName evidence="4">DUF5666 domain-containing protein</fullName>
    </recommendedName>
</protein>
<name>A0ABS5UAI1_9BACT</name>
<comment type="caution">
    <text evidence="2">The sequence shown here is derived from an EMBL/GenBank/DDBJ whole genome shotgun (WGS) entry which is preliminary data.</text>
</comment>
<gene>
    <name evidence="2" type="ORF">KJB30_12800</name>
</gene>
<reference evidence="2 3" key="1">
    <citation type="submission" date="2021-05" db="EMBL/GenBank/DDBJ databases">
        <title>The draft genome of Geobacter chapellei DSM 13688.</title>
        <authorList>
            <person name="Xu Z."/>
            <person name="Masuda Y."/>
            <person name="Itoh H."/>
            <person name="Senoo K."/>
        </authorList>
    </citation>
    <scope>NUCLEOTIDE SEQUENCE [LARGE SCALE GENOMIC DNA]</scope>
    <source>
        <strain evidence="2 3">DSM 13688</strain>
    </source>
</reference>
<organism evidence="2 3">
    <name type="scientific">Pelotalea chapellei</name>
    <dbReference type="NCBI Taxonomy" id="44671"/>
    <lineage>
        <taxon>Bacteria</taxon>
        <taxon>Pseudomonadati</taxon>
        <taxon>Thermodesulfobacteriota</taxon>
        <taxon>Desulfuromonadia</taxon>
        <taxon>Geobacterales</taxon>
        <taxon>Geobacteraceae</taxon>
        <taxon>Pelotalea</taxon>
    </lineage>
</organism>
<keyword evidence="1" id="KW-0732">Signal</keyword>
<feature type="signal peptide" evidence="1">
    <location>
        <begin position="1"/>
        <end position="27"/>
    </location>
</feature>
<sequence length="107" mass="11619">MKRVLSGVLVAAFMLVSVVMFSQTAQADEGKIVGTISKLVISADKKSATVVLKDIKSGEDLTVLITDDLTLDKFNDKRIVEGDEIRCKYEKDGGKNSSKMFKKTAGC</sequence>
<feature type="chain" id="PRO_5046661644" description="DUF5666 domain-containing protein" evidence="1">
    <location>
        <begin position="28"/>
        <end position="107"/>
    </location>
</feature>
<evidence type="ECO:0008006" key="4">
    <source>
        <dbReference type="Google" id="ProtNLM"/>
    </source>
</evidence>
<proteinExistence type="predicted"/>
<evidence type="ECO:0000313" key="2">
    <source>
        <dbReference type="EMBL" id="MBT1072669.1"/>
    </source>
</evidence>
<keyword evidence="3" id="KW-1185">Reference proteome</keyword>
<accession>A0ABS5UAI1</accession>